<dbReference type="EMBL" id="MF276984">
    <property type="protein sequence ID" value="AWI68827.1"/>
    <property type="molecule type" value="Genomic_DNA"/>
</dbReference>
<evidence type="ECO:0000313" key="2">
    <source>
        <dbReference type="EMBL" id="AWI68827.1"/>
    </source>
</evidence>
<accession>A0A2U8GJG5</accession>
<feature type="transmembrane region" description="Helical" evidence="1">
    <location>
        <begin position="46"/>
        <end position="63"/>
    </location>
</feature>
<reference evidence="2" key="1">
    <citation type="journal article" date="2018" name="Am. J. Bot.">
        <title>Organellar phylogenomics inform systematics in the green algal family Hydrodictyaceae (Chlorophyceae) and provide clues to the complex evolutionary history of plastid genomes in the green algal tree of life.</title>
        <authorList>
            <person name="McManus H.A."/>
            <person name="Fucikova K."/>
            <person name="Lewis P.O."/>
            <person name="Lewis L.A."/>
            <person name="Karol K.G."/>
        </authorList>
    </citation>
    <scope>NUCLEOTIDE SEQUENCE</scope>
</reference>
<keyword evidence="1" id="KW-0472">Membrane</keyword>
<evidence type="ECO:0008006" key="3">
    <source>
        <dbReference type="Google" id="ProtNLM"/>
    </source>
</evidence>
<keyword evidence="1" id="KW-1133">Transmembrane helix</keyword>
<dbReference type="GeneID" id="36951887"/>
<keyword evidence="1" id="KW-0812">Transmembrane</keyword>
<organism evidence="2">
    <name type="scientific">Pseudopediastrum integrum</name>
    <dbReference type="NCBI Taxonomy" id="271402"/>
    <lineage>
        <taxon>Eukaryota</taxon>
        <taxon>Viridiplantae</taxon>
        <taxon>Chlorophyta</taxon>
        <taxon>core chlorophytes</taxon>
        <taxon>Chlorophyceae</taxon>
        <taxon>CS clade</taxon>
        <taxon>Sphaeropleales</taxon>
        <taxon>Hydrodictyaceae</taxon>
        <taxon>Pseudopediastrum</taxon>
    </lineage>
</organism>
<keyword evidence="2" id="KW-0934">Plastid</keyword>
<proteinExistence type="predicted"/>
<dbReference type="AlphaFoldDB" id="A0A2U8GJG5"/>
<name>A0A2U8GJG5_9CHLO</name>
<evidence type="ECO:0000256" key="1">
    <source>
        <dbReference type="SAM" id="Phobius"/>
    </source>
</evidence>
<sequence length="114" mass="12709">MHRNIVLKKFIFCSRSFASVLHSFASLRPASERRSEAPKRRSGCELIFILYFQIVVFCASLCLHSRSFFGRASAPIHGFASVALPLRGSHRCVPQASEGVKHRCKGEKESKGVS</sequence>
<dbReference type="RefSeq" id="YP_009492194.1">
    <property type="nucleotide sequence ID" value="NC_037921.1"/>
</dbReference>
<keyword evidence="2" id="KW-0150">Chloroplast</keyword>
<geneLocation type="chloroplast" evidence="2"/>
<protein>
    <recommendedName>
        <fullName evidence="3">Transmembrane protein</fullName>
    </recommendedName>
</protein>